<proteinExistence type="predicted"/>
<dbReference type="NCBIfam" id="TIGR02884">
    <property type="entry name" value="spore_pdaA"/>
    <property type="match status" value="1"/>
</dbReference>
<accession>A0ABQ1WAQ2</accession>
<evidence type="ECO:0000313" key="3">
    <source>
        <dbReference type="EMBL" id="GGG19714.1"/>
    </source>
</evidence>
<dbReference type="InterPro" id="IPR011330">
    <property type="entry name" value="Glyco_hydro/deAcase_b/a-brl"/>
</dbReference>
<comment type="caution">
    <text evidence="3">The sequence shown here is derived from an EMBL/GenBank/DDBJ whole genome shotgun (WGS) entry which is preliminary data.</text>
</comment>
<feature type="domain" description="NodB homology" evidence="2">
    <location>
        <begin position="73"/>
        <end position="254"/>
    </location>
</feature>
<dbReference type="InterPro" id="IPR014235">
    <property type="entry name" value="Spore_PdaA"/>
</dbReference>
<gene>
    <name evidence="3" type="ORF">GCM10010913_47300</name>
</gene>
<dbReference type="Proteomes" id="UP000608420">
    <property type="component" value="Unassembled WGS sequence"/>
</dbReference>
<evidence type="ECO:0000259" key="2">
    <source>
        <dbReference type="PROSITE" id="PS51677"/>
    </source>
</evidence>
<dbReference type="PANTHER" id="PTHR10587">
    <property type="entry name" value="GLYCOSYL TRANSFERASE-RELATED"/>
    <property type="match status" value="1"/>
</dbReference>
<feature type="chain" id="PRO_5046421852" evidence="1">
    <location>
        <begin position="21"/>
        <end position="273"/>
    </location>
</feature>
<organism evidence="3 4">
    <name type="scientific">Paenibacillus aceti</name>
    <dbReference type="NCBI Taxonomy" id="1820010"/>
    <lineage>
        <taxon>Bacteria</taxon>
        <taxon>Bacillati</taxon>
        <taxon>Bacillota</taxon>
        <taxon>Bacilli</taxon>
        <taxon>Bacillales</taxon>
        <taxon>Paenibacillaceae</taxon>
        <taxon>Paenibacillus</taxon>
    </lineage>
</organism>
<evidence type="ECO:0000256" key="1">
    <source>
        <dbReference type="SAM" id="SignalP"/>
    </source>
</evidence>
<dbReference type="RefSeq" id="WP_120463864.1">
    <property type="nucleotide sequence ID" value="NZ_BMIW01000059.1"/>
</dbReference>
<name>A0ABQ1WAQ2_9BACL</name>
<dbReference type="PROSITE" id="PS51677">
    <property type="entry name" value="NODB"/>
    <property type="match status" value="1"/>
</dbReference>
<evidence type="ECO:0000313" key="4">
    <source>
        <dbReference type="Proteomes" id="UP000608420"/>
    </source>
</evidence>
<feature type="signal peptide" evidence="1">
    <location>
        <begin position="1"/>
        <end position="20"/>
    </location>
</feature>
<dbReference type="EMBL" id="BMIW01000059">
    <property type="protein sequence ID" value="GGG19714.1"/>
    <property type="molecule type" value="Genomic_DNA"/>
</dbReference>
<keyword evidence="4" id="KW-1185">Reference proteome</keyword>
<reference evidence="4" key="1">
    <citation type="journal article" date="2019" name="Int. J. Syst. Evol. Microbiol.">
        <title>The Global Catalogue of Microorganisms (GCM) 10K type strain sequencing project: providing services to taxonomists for standard genome sequencing and annotation.</title>
        <authorList>
            <consortium name="The Broad Institute Genomics Platform"/>
            <consortium name="The Broad Institute Genome Sequencing Center for Infectious Disease"/>
            <person name="Wu L."/>
            <person name="Ma J."/>
        </authorList>
    </citation>
    <scope>NUCLEOTIDE SEQUENCE [LARGE SCALE GENOMIC DNA]</scope>
    <source>
        <strain evidence="4">CGMCC 1.15420</strain>
    </source>
</reference>
<dbReference type="CDD" id="cd10948">
    <property type="entry name" value="CE4_BsPdaA_like"/>
    <property type="match status" value="1"/>
</dbReference>
<dbReference type="InterPro" id="IPR050248">
    <property type="entry name" value="Polysacc_deacetylase_ArnD"/>
</dbReference>
<dbReference type="PANTHER" id="PTHR10587:SF78">
    <property type="entry name" value="PEPTIDOGLYCAN-N-ACETYLMURAMIC ACID DEACETYLASE PDAA"/>
    <property type="match status" value="1"/>
</dbReference>
<dbReference type="InterPro" id="IPR002509">
    <property type="entry name" value="NODB_dom"/>
</dbReference>
<dbReference type="Gene3D" id="3.20.20.370">
    <property type="entry name" value="Glycoside hydrolase/deacetylase"/>
    <property type="match status" value="1"/>
</dbReference>
<protein>
    <submittedName>
        <fullName evidence="3">Delta-lactam-biosynthetic de-N-acetylase</fullName>
    </submittedName>
</protein>
<dbReference type="Pfam" id="PF01522">
    <property type="entry name" value="Polysacc_deac_1"/>
    <property type="match status" value="1"/>
</dbReference>
<dbReference type="SUPFAM" id="SSF88713">
    <property type="entry name" value="Glycoside hydrolase/deacetylase"/>
    <property type="match status" value="1"/>
</dbReference>
<keyword evidence="1" id="KW-0732">Signal</keyword>
<sequence>MKFALMVAILSSCLFGSVPWGDDGAAANAFADKAFHFGFKKSVGGQLPSINEEGFKDIIEKHNAIFLGDTSRKELFLTFDNGYENGYTSAILDTLKAKQVPAAFFVTGHYVKSQPELLKRMVAEGHLVGNHSWSHPDMTTISDGEIKQELDRVNDEAARITGKSDMKYLRPPRGIFSERTLAVTNSMGYRNVFWSLAYKDWDVNSQRGEAYAYKNVVSQLHPGAVILLHSISKDNAAALGSIIDEAKRQGYEFKSLDALQNSSDIDPFRPLVR</sequence>